<evidence type="ECO:0000313" key="1">
    <source>
        <dbReference type="EMBL" id="KRX11708.1"/>
    </source>
</evidence>
<gene>
    <name evidence="1" type="ORF">T07_14214</name>
</gene>
<sequence length="37" mass="4299">LTTGICQTSDFQECTIEQDNLQWNTNKRTFPLPNNVK</sequence>
<proteinExistence type="predicted"/>
<feature type="non-terminal residue" evidence="1">
    <location>
        <position position="1"/>
    </location>
</feature>
<dbReference type="AlphaFoldDB" id="A0A0V0RB61"/>
<keyword evidence="2" id="KW-1185">Reference proteome</keyword>
<accession>A0A0V0RB61</accession>
<name>A0A0V0RB61_9BILA</name>
<feature type="non-terminal residue" evidence="1">
    <location>
        <position position="37"/>
    </location>
</feature>
<organism evidence="1 2">
    <name type="scientific">Trichinella nelsoni</name>
    <dbReference type="NCBI Taxonomy" id="6336"/>
    <lineage>
        <taxon>Eukaryota</taxon>
        <taxon>Metazoa</taxon>
        <taxon>Ecdysozoa</taxon>
        <taxon>Nematoda</taxon>
        <taxon>Enoplea</taxon>
        <taxon>Dorylaimia</taxon>
        <taxon>Trichinellida</taxon>
        <taxon>Trichinellidae</taxon>
        <taxon>Trichinella</taxon>
    </lineage>
</organism>
<comment type="caution">
    <text evidence="1">The sequence shown here is derived from an EMBL/GenBank/DDBJ whole genome shotgun (WGS) entry which is preliminary data.</text>
</comment>
<evidence type="ECO:0000313" key="2">
    <source>
        <dbReference type="Proteomes" id="UP000054630"/>
    </source>
</evidence>
<protein>
    <submittedName>
        <fullName evidence="1">Uncharacterized protein</fullName>
    </submittedName>
</protein>
<reference evidence="1 2" key="1">
    <citation type="submission" date="2015-01" db="EMBL/GenBank/DDBJ databases">
        <title>Evolution of Trichinella species and genotypes.</title>
        <authorList>
            <person name="Korhonen P.K."/>
            <person name="Edoardo P."/>
            <person name="Giuseppe L.R."/>
            <person name="Gasser R.B."/>
        </authorList>
    </citation>
    <scope>NUCLEOTIDE SEQUENCE [LARGE SCALE GENOMIC DNA]</scope>
    <source>
        <strain evidence="1">ISS37</strain>
    </source>
</reference>
<dbReference type="EMBL" id="JYDL01001574">
    <property type="protein sequence ID" value="KRX11708.1"/>
    <property type="molecule type" value="Genomic_DNA"/>
</dbReference>
<dbReference type="Proteomes" id="UP000054630">
    <property type="component" value="Unassembled WGS sequence"/>
</dbReference>